<comment type="caution">
    <text evidence="1">The sequence shown here is derived from an EMBL/GenBank/DDBJ whole genome shotgun (WGS) entry which is preliminary data.</text>
</comment>
<protein>
    <submittedName>
        <fullName evidence="1">Uncharacterized protein</fullName>
    </submittedName>
</protein>
<organism evidence="1 2">
    <name type="scientific">Methanorbis rubei</name>
    <dbReference type="NCBI Taxonomy" id="3028300"/>
    <lineage>
        <taxon>Archaea</taxon>
        <taxon>Methanobacteriati</taxon>
        <taxon>Methanobacteriota</taxon>
        <taxon>Stenosarchaea group</taxon>
        <taxon>Methanomicrobia</taxon>
        <taxon>Methanomicrobiales</taxon>
        <taxon>Methanocorpusculaceae</taxon>
        <taxon>Methanorbis</taxon>
    </lineage>
</organism>
<dbReference type="AlphaFoldDB" id="A0AAE4MDJ8"/>
<proteinExistence type="predicted"/>
<gene>
    <name evidence="1" type="ORF">McpCs1_02930</name>
</gene>
<reference evidence="1 2" key="1">
    <citation type="submission" date="2023-06" db="EMBL/GenBank/DDBJ databases">
        <title>Genome sequence of Methancorpusculaceae sp. Cs1.</title>
        <authorList>
            <person name="Protasov E."/>
            <person name="Platt K."/>
            <person name="Poehlein A."/>
            <person name="Daniel R."/>
            <person name="Brune A."/>
        </authorList>
    </citation>
    <scope>NUCLEOTIDE SEQUENCE [LARGE SCALE GENOMIC DNA]</scope>
    <source>
        <strain evidence="1 2">Cs1</strain>
    </source>
</reference>
<sequence length="59" mass="6609">MSQRAAEALFTALFSLTDIRALLRETAPSHEFDDAQKTAAEKYLATVKKQIAILEEELL</sequence>
<accession>A0AAE4MDJ8</accession>
<dbReference type="EMBL" id="JAWDKB010000001">
    <property type="protein sequence ID" value="MDV0442930.1"/>
    <property type="molecule type" value="Genomic_DNA"/>
</dbReference>
<keyword evidence="2" id="KW-1185">Reference proteome</keyword>
<evidence type="ECO:0000313" key="2">
    <source>
        <dbReference type="Proteomes" id="UP001283212"/>
    </source>
</evidence>
<evidence type="ECO:0000313" key="1">
    <source>
        <dbReference type="EMBL" id="MDV0442930.1"/>
    </source>
</evidence>
<name>A0AAE4MDJ8_9EURY</name>
<dbReference type="Proteomes" id="UP001283212">
    <property type="component" value="Unassembled WGS sequence"/>
</dbReference>
<dbReference type="RefSeq" id="WP_338095463.1">
    <property type="nucleotide sequence ID" value="NZ_JAWDKB010000001.1"/>
</dbReference>